<protein>
    <submittedName>
        <fullName evidence="2">Uncharacterized protein</fullName>
    </submittedName>
</protein>
<evidence type="ECO:0000313" key="3">
    <source>
        <dbReference type="Proteomes" id="UP000615446"/>
    </source>
</evidence>
<reference evidence="2" key="1">
    <citation type="submission" date="2019-10" db="EMBL/GenBank/DDBJ databases">
        <title>Conservation and host-specific expression of non-tandemly repeated heterogenous ribosome RNA gene in arbuscular mycorrhizal fungi.</title>
        <authorList>
            <person name="Maeda T."/>
            <person name="Kobayashi Y."/>
            <person name="Nakagawa T."/>
            <person name="Ezawa T."/>
            <person name="Yamaguchi K."/>
            <person name="Bino T."/>
            <person name="Nishimoto Y."/>
            <person name="Shigenobu S."/>
            <person name="Kawaguchi M."/>
        </authorList>
    </citation>
    <scope>NUCLEOTIDE SEQUENCE</scope>
    <source>
        <strain evidence="2">HR1</strain>
    </source>
</reference>
<dbReference type="EMBL" id="BLAL01000306">
    <property type="protein sequence ID" value="GET02341.1"/>
    <property type="molecule type" value="Genomic_DNA"/>
</dbReference>
<accession>A0A8H3MCU9</accession>
<feature type="region of interest" description="Disordered" evidence="1">
    <location>
        <begin position="66"/>
        <end position="94"/>
    </location>
</feature>
<evidence type="ECO:0000256" key="1">
    <source>
        <dbReference type="SAM" id="MobiDB-lite"/>
    </source>
</evidence>
<name>A0A8H3MCU9_9GLOM</name>
<proteinExistence type="predicted"/>
<comment type="caution">
    <text evidence="2">The sequence shown here is derived from an EMBL/GenBank/DDBJ whole genome shotgun (WGS) entry which is preliminary data.</text>
</comment>
<dbReference type="AlphaFoldDB" id="A0A8H3MCU9"/>
<sequence>MDFETHFLENKENYKDAFTASENAKVFINKIKNFIYYNPTEEPIEPPSRDINYHNQNSPERLIINQKSRAKKQKSKPITAAFSPDKGKNNDHQPLQNTATLTAEIQATTQDSMEDVIIIKLIVNDQIEKNEEDSPMDIDLIGLHSTIIKSNDSSNHNNNYRNPLHNGNSNKATLETLKVNSLASCSKDSIHATPTDKSPVTFDAYIKLADIDAYFANDNKLAFIKILTRDFCDFLEVEINKDDSEIIIN</sequence>
<organism evidence="2 3">
    <name type="scientific">Rhizophagus clarus</name>
    <dbReference type="NCBI Taxonomy" id="94130"/>
    <lineage>
        <taxon>Eukaryota</taxon>
        <taxon>Fungi</taxon>
        <taxon>Fungi incertae sedis</taxon>
        <taxon>Mucoromycota</taxon>
        <taxon>Glomeromycotina</taxon>
        <taxon>Glomeromycetes</taxon>
        <taxon>Glomerales</taxon>
        <taxon>Glomeraceae</taxon>
        <taxon>Rhizophagus</taxon>
    </lineage>
</organism>
<evidence type="ECO:0000313" key="2">
    <source>
        <dbReference type="EMBL" id="GET02341.1"/>
    </source>
</evidence>
<gene>
    <name evidence="2" type="ORF">RCL2_002872600</name>
</gene>
<dbReference type="Proteomes" id="UP000615446">
    <property type="component" value="Unassembled WGS sequence"/>
</dbReference>